<evidence type="ECO:0000256" key="2">
    <source>
        <dbReference type="SAM" id="Phobius"/>
    </source>
</evidence>
<organism evidence="3 4">
    <name type="scientific">Cellulosimicrobium funkei</name>
    <dbReference type="NCBI Taxonomy" id="264251"/>
    <lineage>
        <taxon>Bacteria</taxon>
        <taxon>Bacillati</taxon>
        <taxon>Actinomycetota</taxon>
        <taxon>Actinomycetes</taxon>
        <taxon>Micrococcales</taxon>
        <taxon>Promicromonosporaceae</taxon>
        <taxon>Cellulosimicrobium</taxon>
    </lineage>
</organism>
<feature type="compositionally biased region" description="Pro residues" evidence="1">
    <location>
        <begin position="1"/>
        <end position="30"/>
    </location>
</feature>
<evidence type="ECO:0000313" key="3">
    <source>
        <dbReference type="EMBL" id="KLN35892.1"/>
    </source>
</evidence>
<dbReference type="Proteomes" id="UP000035265">
    <property type="component" value="Unassembled WGS sequence"/>
</dbReference>
<evidence type="ECO:0000256" key="1">
    <source>
        <dbReference type="SAM" id="MobiDB-lite"/>
    </source>
</evidence>
<name>A0A0H2L6R7_9MICO</name>
<keyword evidence="2" id="KW-0812">Transmembrane</keyword>
<accession>A0A0H2L6R7</accession>
<feature type="transmembrane region" description="Helical" evidence="2">
    <location>
        <begin position="110"/>
        <end position="138"/>
    </location>
</feature>
<feature type="transmembrane region" description="Helical" evidence="2">
    <location>
        <begin position="75"/>
        <end position="98"/>
    </location>
</feature>
<evidence type="ECO:0000313" key="4">
    <source>
        <dbReference type="Proteomes" id="UP000035265"/>
    </source>
</evidence>
<comment type="caution">
    <text evidence="3">The sequence shown here is derived from an EMBL/GenBank/DDBJ whole genome shotgun (WGS) entry which is preliminary data.</text>
</comment>
<reference evidence="3 4" key="1">
    <citation type="submission" date="2014-05" db="EMBL/GenBank/DDBJ databases">
        <title>Cellulosimicrobium funkei U11 genome.</title>
        <authorList>
            <person name="Hu C."/>
            <person name="Gong Y."/>
            <person name="Wan W."/>
            <person name="Jiang M."/>
        </authorList>
    </citation>
    <scope>NUCLEOTIDE SEQUENCE [LARGE SCALE GENOMIC DNA]</scope>
    <source>
        <strain evidence="3 4">U11</strain>
    </source>
</reference>
<keyword evidence="2" id="KW-1133">Transmembrane helix</keyword>
<sequence>MTASPPPYPQQDPRAGYPPPHPAPGPPPHAHPGHPGQGNSQPGYPPPGSADAGYPPLPPIPPAAFTRRYRTTAWALIWVPVALMVAAAVLSIVLLAYADSDPSRNSAAGYLAIVVWGVMLVGGPVLLGAFIPGCVMLSRSNRARALTRATGYQPPV</sequence>
<keyword evidence="2" id="KW-0472">Membrane</keyword>
<protein>
    <submittedName>
        <fullName evidence="3">Uncharacterized protein</fullName>
    </submittedName>
</protein>
<gene>
    <name evidence="3" type="ORF">FB00_06275</name>
</gene>
<dbReference type="EMBL" id="JNBQ01000003">
    <property type="protein sequence ID" value="KLN35892.1"/>
    <property type="molecule type" value="Genomic_DNA"/>
</dbReference>
<feature type="region of interest" description="Disordered" evidence="1">
    <location>
        <begin position="1"/>
        <end position="57"/>
    </location>
</feature>
<proteinExistence type="predicted"/>
<keyword evidence="4" id="KW-1185">Reference proteome</keyword>
<dbReference type="AlphaFoldDB" id="A0A0H2L6R7"/>
<dbReference type="PATRIC" id="fig|264251.5.peg.1281"/>